<keyword evidence="4" id="KW-1185">Reference proteome</keyword>
<dbReference type="InterPro" id="IPR000719">
    <property type="entry name" value="Prot_kinase_dom"/>
</dbReference>
<dbReference type="Gene3D" id="2.20.110.10">
    <property type="entry name" value="Histone H3 K4-specific methyltransferase SET7/9 N-terminal domain"/>
    <property type="match status" value="2"/>
</dbReference>
<dbReference type="SUPFAM" id="SSF82185">
    <property type="entry name" value="Histone H3 K4-specific methyltransferase SET7/9 N-terminal domain"/>
    <property type="match status" value="1"/>
</dbReference>
<protein>
    <submittedName>
        <fullName evidence="3">Protein kinase domain containing protein</fullName>
    </submittedName>
</protein>
<name>A0A078B5F8_STYLE</name>
<reference evidence="3 4" key="1">
    <citation type="submission" date="2014-06" db="EMBL/GenBank/DDBJ databases">
        <authorList>
            <person name="Swart Estienne"/>
        </authorList>
    </citation>
    <scope>NUCLEOTIDE SEQUENCE [LARGE SCALE GENOMIC DNA]</scope>
    <source>
        <strain evidence="3 4">130c</strain>
    </source>
</reference>
<gene>
    <name evidence="3" type="primary">Contig7255.g7757</name>
    <name evidence="3" type="ORF">STYLEM_18559</name>
</gene>
<evidence type="ECO:0000313" key="3">
    <source>
        <dbReference type="EMBL" id="CDW89426.1"/>
    </source>
</evidence>
<accession>A0A078B5F8</accession>
<proteinExistence type="predicted"/>
<keyword evidence="3" id="KW-0808">Transferase</keyword>
<evidence type="ECO:0000256" key="1">
    <source>
        <dbReference type="ARBA" id="ARBA00022737"/>
    </source>
</evidence>
<dbReference type="GO" id="GO:0005524">
    <property type="term" value="F:ATP binding"/>
    <property type="evidence" value="ECO:0007669"/>
    <property type="project" value="InterPro"/>
</dbReference>
<dbReference type="InterPro" id="IPR008266">
    <property type="entry name" value="Tyr_kinase_AS"/>
</dbReference>
<dbReference type="EMBL" id="CCKQ01017534">
    <property type="protein sequence ID" value="CDW89426.1"/>
    <property type="molecule type" value="Genomic_DNA"/>
</dbReference>
<dbReference type="Gene3D" id="1.10.510.10">
    <property type="entry name" value="Transferase(Phosphotransferase) domain 1"/>
    <property type="match status" value="1"/>
</dbReference>
<organism evidence="3 4">
    <name type="scientific">Stylonychia lemnae</name>
    <name type="common">Ciliate</name>
    <dbReference type="NCBI Taxonomy" id="5949"/>
    <lineage>
        <taxon>Eukaryota</taxon>
        <taxon>Sar</taxon>
        <taxon>Alveolata</taxon>
        <taxon>Ciliophora</taxon>
        <taxon>Intramacronucleata</taxon>
        <taxon>Spirotrichea</taxon>
        <taxon>Stichotrichia</taxon>
        <taxon>Sporadotrichida</taxon>
        <taxon>Oxytrichidae</taxon>
        <taxon>Stylonychinae</taxon>
        <taxon>Stylonychia</taxon>
    </lineage>
</organism>
<evidence type="ECO:0000313" key="4">
    <source>
        <dbReference type="Proteomes" id="UP000039865"/>
    </source>
</evidence>
<dbReference type="PANTHER" id="PTHR44167">
    <property type="entry name" value="OVARIAN-SPECIFIC SERINE/THREONINE-PROTEIN KINASE LOK-RELATED"/>
    <property type="match status" value="1"/>
</dbReference>
<sequence>MEKYVAFQVKDLWDKYQFDKKIDSGAFGSVIKVKNTEDQKLYAMKIQNLKNLMTHTADNYSKEMLRIIREINTFKLTHQNITKFVESYFTQDDQFVIVTELAESNLCTYRENNELTNAQIADIMIQIVKGTIHLHDQNIMHRDLSPDNILVFENGKKFKICDFGLSQMLNESYTVVGKQNFIAPEIVFGEEFGYSNQVDIWSLGIILYYLCTKQYQYQGKNISDLKKQDKTIRIRLQGQQKIFQQLLNKMLKFDSTKRLNSFQVLSELCKINKEPLNKHLEIEEEKQKECQQSYTNDDGQNTFNLTFKQAKTVVNEINAQLVESCFGPIDKAHSFQMPILWDTDGNRYQGNHDNKKKLKDGRGRFRYNFNNLSLKNHKKVGQERFNFDNGQERYNLDNGDYYIGEWKDDKFNGYGKYYWIDGTIYEGEWVNFKQEGLGLIKQFNGNQYYGSWVDGQKQGVGVYTYKNGDIELGQWMNNQQHGIQFYILKDGGLIQIRNYEYDDLKETLLEIVKPQKQLQLFESEIFNE</sequence>
<dbReference type="SUPFAM" id="SSF56112">
    <property type="entry name" value="Protein kinase-like (PK-like)"/>
    <property type="match status" value="1"/>
</dbReference>
<dbReference type="GO" id="GO:0005634">
    <property type="term" value="C:nucleus"/>
    <property type="evidence" value="ECO:0007669"/>
    <property type="project" value="TreeGrafter"/>
</dbReference>
<dbReference type="GO" id="GO:0044773">
    <property type="term" value="P:mitotic DNA damage checkpoint signaling"/>
    <property type="evidence" value="ECO:0007669"/>
    <property type="project" value="TreeGrafter"/>
</dbReference>
<dbReference type="InterPro" id="IPR003409">
    <property type="entry name" value="MORN"/>
</dbReference>
<dbReference type="PANTHER" id="PTHR44167:SF24">
    <property type="entry name" value="SERINE_THREONINE-PROTEIN KINASE CHK2"/>
    <property type="match status" value="1"/>
</dbReference>
<dbReference type="PROSITE" id="PS50011">
    <property type="entry name" value="PROTEIN_KINASE_DOM"/>
    <property type="match status" value="1"/>
</dbReference>
<dbReference type="InterPro" id="IPR011009">
    <property type="entry name" value="Kinase-like_dom_sf"/>
</dbReference>
<dbReference type="Proteomes" id="UP000039865">
    <property type="component" value="Unassembled WGS sequence"/>
</dbReference>
<dbReference type="Pfam" id="PF00069">
    <property type="entry name" value="Pkinase"/>
    <property type="match status" value="1"/>
</dbReference>
<dbReference type="OrthoDB" id="184064at2759"/>
<keyword evidence="1" id="KW-0677">Repeat</keyword>
<dbReference type="Gene3D" id="3.30.200.20">
    <property type="entry name" value="Phosphorylase Kinase, domain 1"/>
    <property type="match status" value="1"/>
</dbReference>
<keyword evidence="3" id="KW-0418">Kinase</keyword>
<feature type="domain" description="Protein kinase" evidence="2">
    <location>
        <begin position="16"/>
        <end position="282"/>
    </location>
</feature>
<dbReference type="PROSITE" id="PS00109">
    <property type="entry name" value="PROTEIN_KINASE_TYR"/>
    <property type="match status" value="1"/>
</dbReference>
<dbReference type="AlphaFoldDB" id="A0A078B5F8"/>
<evidence type="ECO:0000259" key="2">
    <source>
        <dbReference type="PROSITE" id="PS50011"/>
    </source>
</evidence>
<dbReference type="GO" id="GO:0005737">
    <property type="term" value="C:cytoplasm"/>
    <property type="evidence" value="ECO:0007669"/>
    <property type="project" value="TreeGrafter"/>
</dbReference>
<dbReference type="InParanoid" id="A0A078B5F8"/>
<dbReference type="GO" id="GO:0004674">
    <property type="term" value="F:protein serine/threonine kinase activity"/>
    <property type="evidence" value="ECO:0007669"/>
    <property type="project" value="TreeGrafter"/>
</dbReference>
<dbReference type="SMART" id="SM00698">
    <property type="entry name" value="MORN"/>
    <property type="match status" value="3"/>
</dbReference>
<dbReference type="Pfam" id="PF02493">
    <property type="entry name" value="MORN"/>
    <property type="match status" value="4"/>
</dbReference>